<protein>
    <submittedName>
        <fullName evidence="2">Hemin-degrading factor</fullName>
    </submittedName>
</protein>
<keyword evidence="3" id="KW-1185">Reference proteome</keyword>
<comment type="caution">
    <text evidence="2">The sequence shown here is derived from an EMBL/GenBank/DDBJ whole genome shotgun (WGS) entry which is preliminary data.</text>
</comment>
<dbReference type="RefSeq" id="WP_027312435.1">
    <property type="nucleotide sequence ID" value="NZ_JBHLZN010000003.1"/>
</dbReference>
<feature type="domain" description="Haemin-degrading HemS/ChuX" evidence="1">
    <location>
        <begin position="207"/>
        <end position="337"/>
    </location>
</feature>
<evidence type="ECO:0000259" key="1">
    <source>
        <dbReference type="Pfam" id="PF05171"/>
    </source>
</evidence>
<name>A0ABV5ZDL2_9GAMM</name>
<dbReference type="CDD" id="cd16830">
    <property type="entry name" value="HemS-like_N"/>
    <property type="match status" value="1"/>
</dbReference>
<feature type="domain" description="Haemin-degrading HemS/ChuX" evidence="1">
    <location>
        <begin position="31"/>
        <end position="155"/>
    </location>
</feature>
<dbReference type="SUPFAM" id="SSF144064">
    <property type="entry name" value="Heme iron utilization protein-like"/>
    <property type="match status" value="1"/>
</dbReference>
<evidence type="ECO:0000313" key="2">
    <source>
        <dbReference type="EMBL" id="MFB9886708.1"/>
    </source>
</evidence>
<dbReference type="Gene3D" id="3.40.1570.10">
    <property type="entry name" value="HemS/ChuS/ChuX like domains"/>
    <property type="match status" value="2"/>
</dbReference>
<accession>A0ABV5ZDL2</accession>
<dbReference type="Proteomes" id="UP001589628">
    <property type="component" value="Unassembled WGS sequence"/>
</dbReference>
<dbReference type="CDD" id="cd16831">
    <property type="entry name" value="HemS-like_C"/>
    <property type="match status" value="1"/>
</dbReference>
<reference evidence="2 3" key="1">
    <citation type="submission" date="2024-09" db="EMBL/GenBank/DDBJ databases">
        <authorList>
            <person name="Sun Q."/>
            <person name="Mori K."/>
        </authorList>
    </citation>
    <scope>NUCLEOTIDE SEQUENCE [LARGE SCALE GENOMIC DNA]</scope>
    <source>
        <strain evidence="2 3">ATCC 51285</strain>
    </source>
</reference>
<gene>
    <name evidence="2" type="ORF">ACFFLH_09820</name>
</gene>
<sequence length="343" mass="38607">MNAYTDLYSAWQQLQQSQPKLRAREAAQHLGISEAELLECRRGQDSIERLVAEPAAILQAIEKLGRVMALTRNNEVVHERKGLYSNLSFQGPMGLALNPDIDLRLFMNHWYCAFAVSEQGRHSLQFFDRAGVAVHKIYLLEESDQQAYQALLEQFIEPSPAPLHFTPYPQQPDLADEQITVAALRQDWLALQDVHDYHAMLRKHKCGRQQALRLVGEDLAQPLPIEAIAQILQRARDQQCEIMVFVGNRGCIQIHTGPVQHLAATGPWYNVLDEAFNLHINLSGLAQAWIVRRPSSDGPITSIEVFNQQGESVLTLFGKRKPGQPELLLWQSLVAELSASLAA</sequence>
<dbReference type="EMBL" id="JBHLZN010000003">
    <property type="protein sequence ID" value="MFB9886708.1"/>
    <property type="molecule type" value="Genomic_DNA"/>
</dbReference>
<dbReference type="InterPro" id="IPR053733">
    <property type="entry name" value="Heme_Transport_Util_sf"/>
</dbReference>
<evidence type="ECO:0000313" key="3">
    <source>
        <dbReference type="Proteomes" id="UP001589628"/>
    </source>
</evidence>
<organism evidence="2 3">
    <name type="scientific">Balneatrix alpica</name>
    <dbReference type="NCBI Taxonomy" id="75684"/>
    <lineage>
        <taxon>Bacteria</taxon>
        <taxon>Pseudomonadati</taxon>
        <taxon>Pseudomonadota</taxon>
        <taxon>Gammaproteobacteria</taxon>
        <taxon>Oceanospirillales</taxon>
        <taxon>Balneatrichaceae</taxon>
        <taxon>Balneatrix</taxon>
    </lineage>
</organism>
<dbReference type="InterPro" id="IPR007845">
    <property type="entry name" value="HemS/ChuX_dom"/>
</dbReference>
<proteinExistence type="predicted"/>
<dbReference type="Pfam" id="PF05171">
    <property type="entry name" value="HemS"/>
    <property type="match status" value="2"/>
</dbReference>